<gene>
    <name evidence="2" type="ORF">M011DRAFT_309945</name>
</gene>
<organism evidence="2 3">
    <name type="scientific">Sporormia fimetaria CBS 119925</name>
    <dbReference type="NCBI Taxonomy" id="1340428"/>
    <lineage>
        <taxon>Eukaryota</taxon>
        <taxon>Fungi</taxon>
        <taxon>Dikarya</taxon>
        <taxon>Ascomycota</taxon>
        <taxon>Pezizomycotina</taxon>
        <taxon>Dothideomycetes</taxon>
        <taxon>Pleosporomycetidae</taxon>
        <taxon>Pleosporales</taxon>
        <taxon>Sporormiaceae</taxon>
        <taxon>Sporormia</taxon>
    </lineage>
</organism>
<dbReference type="Proteomes" id="UP000799440">
    <property type="component" value="Unassembled WGS sequence"/>
</dbReference>
<keyword evidence="3" id="KW-1185">Reference proteome</keyword>
<evidence type="ECO:0008006" key="4">
    <source>
        <dbReference type="Google" id="ProtNLM"/>
    </source>
</evidence>
<feature type="region of interest" description="Disordered" evidence="1">
    <location>
        <begin position="86"/>
        <end position="128"/>
    </location>
</feature>
<evidence type="ECO:0000313" key="2">
    <source>
        <dbReference type="EMBL" id="KAF2749488.1"/>
    </source>
</evidence>
<feature type="compositionally biased region" description="Basic residues" evidence="1">
    <location>
        <begin position="117"/>
        <end position="126"/>
    </location>
</feature>
<reference evidence="2" key="1">
    <citation type="journal article" date="2020" name="Stud. Mycol.">
        <title>101 Dothideomycetes genomes: a test case for predicting lifestyles and emergence of pathogens.</title>
        <authorList>
            <person name="Haridas S."/>
            <person name="Albert R."/>
            <person name="Binder M."/>
            <person name="Bloem J."/>
            <person name="Labutti K."/>
            <person name="Salamov A."/>
            <person name="Andreopoulos B."/>
            <person name="Baker S."/>
            <person name="Barry K."/>
            <person name="Bills G."/>
            <person name="Bluhm B."/>
            <person name="Cannon C."/>
            <person name="Castanera R."/>
            <person name="Culley D."/>
            <person name="Daum C."/>
            <person name="Ezra D."/>
            <person name="Gonzalez J."/>
            <person name="Henrissat B."/>
            <person name="Kuo A."/>
            <person name="Liang C."/>
            <person name="Lipzen A."/>
            <person name="Lutzoni F."/>
            <person name="Magnuson J."/>
            <person name="Mondo S."/>
            <person name="Nolan M."/>
            <person name="Ohm R."/>
            <person name="Pangilinan J."/>
            <person name="Park H.-J."/>
            <person name="Ramirez L."/>
            <person name="Alfaro M."/>
            <person name="Sun H."/>
            <person name="Tritt A."/>
            <person name="Yoshinaga Y."/>
            <person name="Zwiers L.-H."/>
            <person name="Turgeon B."/>
            <person name="Goodwin S."/>
            <person name="Spatafora J."/>
            <person name="Crous P."/>
            <person name="Grigoriev I."/>
        </authorList>
    </citation>
    <scope>NUCLEOTIDE SEQUENCE</scope>
    <source>
        <strain evidence="2">CBS 119925</strain>
    </source>
</reference>
<proteinExistence type="predicted"/>
<protein>
    <recommendedName>
        <fullName evidence="4">Zn(2)-C6 fungal-type domain-containing protein</fullName>
    </recommendedName>
</protein>
<dbReference type="EMBL" id="MU006566">
    <property type="protein sequence ID" value="KAF2749488.1"/>
    <property type="molecule type" value="Genomic_DNA"/>
</dbReference>
<evidence type="ECO:0000313" key="3">
    <source>
        <dbReference type="Proteomes" id="UP000799440"/>
    </source>
</evidence>
<dbReference type="AlphaFoldDB" id="A0A6A6VFV8"/>
<sequence>MRQPSKRCQRCRAQHATCPRDSDNQNTPCQRCKPPNKQCILTSTKPSCQHCLDADETCIWPNNVNGEPCQQCEADGTDCEIFIQEPKSEEEEDFREPSTSSSDSVDTDSAQAPTSSGRRRHWKARPNRLPELLSQQTLLQAAIPPRPEVYPASRQPFSIPRGQPFVPPTAPASTSPHQAGSQDAAMIPDDYVPNTPYVLQGPNEVVLTPQGYGSVPLHPGQAMPTFEAISPASEASASFHPEQSMPTIEATSQGLPASGPLNQRGVFRGLAPPACHTNLLFRSRRPVV</sequence>
<feature type="compositionally biased region" description="Low complexity" evidence="1">
    <location>
        <begin position="98"/>
        <end position="109"/>
    </location>
</feature>
<name>A0A6A6VFV8_9PLEO</name>
<accession>A0A6A6VFV8</accession>
<evidence type="ECO:0000256" key="1">
    <source>
        <dbReference type="SAM" id="MobiDB-lite"/>
    </source>
</evidence>